<evidence type="ECO:0000313" key="1">
    <source>
        <dbReference type="EMBL" id="KKT52215.1"/>
    </source>
</evidence>
<name>A0A0G1HZ47_9BACT</name>
<accession>A0A0G1HZ47</accession>
<reference evidence="1 2" key="1">
    <citation type="journal article" date="2015" name="Nature">
        <title>rRNA introns, odd ribosomes, and small enigmatic genomes across a large radiation of phyla.</title>
        <authorList>
            <person name="Brown C.T."/>
            <person name="Hug L.A."/>
            <person name="Thomas B.C."/>
            <person name="Sharon I."/>
            <person name="Castelle C.J."/>
            <person name="Singh A."/>
            <person name="Wilkins M.J."/>
            <person name="Williams K.H."/>
            <person name="Banfield J.F."/>
        </authorList>
    </citation>
    <scope>NUCLEOTIDE SEQUENCE [LARGE SCALE GENOMIC DNA]</scope>
</reference>
<dbReference type="STRING" id="1618387.UW44_C0003G0058"/>
<protein>
    <submittedName>
        <fullName evidence="1">Uncharacterized protein</fullName>
    </submittedName>
</protein>
<evidence type="ECO:0000313" key="2">
    <source>
        <dbReference type="Proteomes" id="UP000034006"/>
    </source>
</evidence>
<dbReference type="AlphaFoldDB" id="A0A0G1HZ47"/>
<proteinExistence type="predicted"/>
<sequence>MAKVIWTTHLRERIRQRGLNPDWVDKAVRFPDEVQGSSTTNSNKHIKVIQGYKIVAAVKRQGSDWIITSAWWNPAMPAGRQVYGHPAHKKDNRFFLEKWVDRALRGLEKLLVRRQN</sequence>
<gene>
    <name evidence="1" type="ORF">UW44_C0003G0058</name>
</gene>
<comment type="caution">
    <text evidence="1">The sequence shown here is derived from an EMBL/GenBank/DDBJ whole genome shotgun (WGS) entry which is preliminary data.</text>
</comment>
<dbReference type="EMBL" id="LCIH01000003">
    <property type="protein sequence ID" value="KKT52215.1"/>
    <property type="molecule type" value="Genomic_DNA"/>
</dbReference>
<organism evidence="1 2">
    <name type="scientific">Candidatus Collierbacteria bacterium GW2011_GWB2_44_22</name>
    <dbReference type="NCBI Taxonomy" id="1618387"/>
    <lineage>
        <taxon>Bacteria</taxon>
        <taxon>Candidatus Collieribacteriota</taxon>
    </lineage>
</organism>
<dbReference type="Proteomes" id="UP000034006">
    <property type="component" value="Unassembled WGS sequence"/>
</dbReference>